<dbReference type="Pfam" id="PF13458">
    <property type="entry name" value="Peripla_BP_6"/>
    <property type="match status" value="1"/>
</dbReference>
<dbReference type="Proteomes" id="UP001369958">
    <property type="component" value="Chromosome"/>
</dbReference>
<dbReference type="PANTHER" id="PTHR30483:SF6">
    <property type="entry name" value="PERIPLASMIC BINDING PROTEIN OF ABC TRANSPORTER FOR NATURAL AMINO ACIDS"/>
    <property type="match status" value="1"/>
</dbReference>
<evidence type="ECO:0000259" key="5">
    <source>
        <dbReference type="Pfam" id="PF13458"/>
    </source>
</evidence>
<dbReference type="Gene3D" id="3.40.50.2300">
    <property type="match status" value="4"/>
</dbReference>
<dbReference type="NCBIfam" id="TIGR03863">
    <property type="entry name" value="PQQ_ABC_bind"/>
    <property type="match status" value="1"/>
</dbReference>
<gene>
    <name evidence="6" type="ORF">V6617_01905</name>
</gene>
<feature type="domain" description="Leucine-binding protein" evidence="5">
    <location>
        <begin position="69"/>
        <end position="248"/>
    </location>
</feature>
<feature type="signal peptide" evidence="4">
    <location>
        <begin position="1"/>
        <end position="27"/>
    </location>
</feature>
<sequence>MMSPHKISLAALAWVLAACLTSAPATAQEAASAEQVRIGYVDLEDSPRYDPFLANFLVPQRPWGRSMAGALLGIADGQQIGQVIGVEFGLREAHGSTVDELAATVGEWAQDGVHFIIADLPSEQLLALSEALRDQPVILLNVSAQQDELRGANCRVNIVHVIPSYRMQTDAIVQYLVSKRWTNILALQGPLAQDAAIIQALRESVGFFGADIVEVRPFVLSADPRRRDQNNVALVTEGTNYDVVFVADSDGEFARSVPYQTNPPRPVVGSAGLVAEAWHWAWERQGAPQVNARFEAANNRRMHRFDWAAWAAVRAVTQSVLRSQSTEFEPVRDYLLGERMNLDGSKGNPMSVRAWDHQMRQGMLLAAGNVVVGLAPIEGFLHQTNDLDTLGVDAPRTACQF</sequence>
<name>A0ABZ2I615_9HYPH</name>
<evidence type="ECO:0000313" key="7">
    <source>
        <dbReference type="Proteomes" id="UP001369958"/>
    </source>
</evidence>
<dbReference type="SUPFAM" id="SSF53822">
    <property type="entry name" value="Periplasmic binding protein-like I"/>
    <property type="match status" value="1"/>
</dbReference>
<feature type="chain" id="PRO_5046174417" evidence="4">
    <location>
        <begin position="28"/>
        <end position="401"/>
    </location>
</feature>
<dbReference type="CDD" id="cd06268">
    <property type="entry name" value="PBP1_ABC_transporter_LIVBP-like"/>
    <property type="match status" value="1"/>
</dbReference>
<dbReference type="InterPro" id="IPR051010">
    <property type="entry name" value="BCAA_transport"/>
</dbReference>
<dbReference type="PROSITE" id="PS51257">
    <property type="entry name" value="PROKAR_LIPOPROTEIN"/>
    <property type="match status" value="1"/>
</dbReference>
<keyword evidence="7" id="KW-1185">Reference proteome</keyword>
<protein>
    <submittedName>
        <fullName evidence="6">ABC transporter substrate-binding protein</fullName>
    </submittedName>
</protein>
<dbReference type="EMBL" id="CP146275">
    <property type="protein sequence ID" value="WWT33248.1"/>
    <property type="molecule type" value="Genomic_DNA"/>
</dbReference>
<accession>A0ABZ2I615</accession>
<dbReference type="InterPro" id="IPR022478">
    <property type="entry name" value="ABC_transptr_sub-bd_PQQ"/>
</dbReference>
<dbReference type="InterPro" id="IPR028081">
    <property type="entry name" value="Leu-bd"/>
</dbReference>
<keyword evidence="3" id="KW-0813">Transport</keyword>
<evidence type="ECO:0000256" key="2">
    <source>
        <dbReference type="ARBA" id="ARBA00022729"/>
    </source>
</evidence>
<evidence type="ECO:0000256" key="1">
    <source>
        <dbReference type="ARBA" id="ARBA00010062"/>
    </source>
</evidence>
<organism evidence="6 7">
    <name type="scientific">Pelagibacterium nitratireducens</name>
    <dbReference type="NCBI Taxonomy" id="1046114"/>
    <lineage>
        <taxon>Bacteria</taxon>
        <taxon>Pseudomonadati</taxon>
        <taxon>Pseudomonadota</taxon>
        <taxon>Alphaproteobacteria</taxon>
        <taxon>Hyphomicrobiales</taxon>
        <taxon>Devosiaceae</taxon>
        <taxon>Pelagibacterium</taxon>
    </lineage>
</organism>
<keyword evidence="2 4" id="KW-0732">Signal</keyword>
<keyword evidence="3" id="KW-0029">Amino-acid transport</keyword>
<evidence type="ECO:0000256" key="4">
    <source>
        <dbReference type="SAM" id="SignalP"/>
    </source>
</evidence>
<evidence type="ECO:0000313" key="6">
    <source>
        <dbReference type="EMBL" id="WWT33248.1"/>
    </source>
</evidence>
<dbReference type="PANTHER" id="PTHR30483">
    <property type="entry name" value="LEUCINE-SPECIFIC-BINDING PROTEIN"/>
    <property type="match status" value="1"/>
</dbReference>
<proteinExistence type="inferred from homology"/>
<evidence type="ECO:0000256" key="3">
    <source>
        <dbReference type="ARBA" id="ARBA00022970"/>
    </source>
</evidence>
<dbReference type="RefSeq" id="WP_338608704.1">
    <property type="nucleotide sequence ID" value="NZ_CP146275.1"/>
</dbReference>
<dbReference type="InterPro" id="IPR028082">
    <property type="entry name" value="Peripla_BP_I"/>
</dbReference>
<reference evidence="6 7" key="1">
    <citation type="submission" date="2024-02" db="EMBL/GenBank/DDBJ databases">
        <title>Complete genome sequence of Pelagibacterium nitratireducens ZH15.</title>
        <authorList>
            <person name="Zhao L.H."/>
        </authorList>
    </citation>
    <scope>NUCLEOTIDE SEQUENCE [LARGE SCALE GENOMIC DNA]</scope>
    <source>
        <strain evidence="6 7">ZH15</strain>
    </source>
</reference>
<comment type="similarity">
    <text evidence="1">Belongs to the leucine-binding protein family.</text>
</comment>